<evidence type="ECO:0008006" key="3">
    <source>
        <dbReference type="Google" id="ProtNLM"/>
    </source>
</evidence>
<dbReference type="InterPro" id="IPR036116">
    <property type="entry name" value="FN3_sf"/>
</dbReference>
<evidence type="ECO:0000313" key="2">
    <source>
        <dbReference type="Proteomes" id="UP000736335"/>
    </source>
</evidence>
<dbReference type="Proteomes" id="UP000736335">
    <property type="component" value="Unassembled WGS sequence"/>
</dbReference>
<accession>A0A9P6HPF7</accession>
<dbReference type="EMBL" id="WIUZ02000001">
    <property type="protein sequence ID" value="KAF9792298.1"/>
    <property type="molecule type" value="Genomic_DNA"/>
</dbReference>
<dbReference type="PANTHER" id="PTHR43606:SF2">
    <property type="entry name" value="ALKALINE PHOSPHATASE FAMILY PROTEIN (AFU_ORTHOLOGUE AFUA_5G03860)"/>
    <property type="match status" value="1"/>
</dbReference>
<comment type="caution">
    <text evidence="1">The sequence shown here is derived from an EMBL/GenBank/DDBJ whole genome shotgun (WGS) entry which is preliminary data.</text>
</comment>
<dbReference type="InterPro" id="IPR052900">
    <property type="entry name" value="Phospholipid_Metab_Enz"/>
</dbReference>
<dbReference type="InterPro" id="IPR038607">
    <property type="entry name" value="PhoD-like_sf"/>
</dbReference>
<dbReference type="OrthoDB" id="2100241at2759"/>
<organism evidence="1 2">
    <name type="scientific">Thelephora terrestris</name>
    <dbReference type="NCBI Taxonomy" id="56493"/>
    <lineage>
        <taxon>Eukaryota</taxon>
        <taxon>Fungi</taxon>
        <taxon>Dikarya</taxon>
        <taxon>Basidiomycota</taxon>
        <taxon>Agaricomycotina</taxon>
        <taxon>Agaricomycetes</taxon>
        <taxon>Thelephorales</taxon>
        <taxon>Thelephoraceae</taxon>
        <taxon>Thelephora</taxon>
    </lineage>
</organism>
<dbReference type="PANTHER" id="PTHR43606">
    <property type="entry name" value="PHOSPHATASE, PUTATIVE (AFU_ORTHOLOGUE AFUA_6G08710)-RELATED"/>
    <property type="match status" value="1"/>
</dbReference>
<dbReference type="SUPFAM" id="SSF49265">
    <property type="entry name" value="Fibronectin type III"/>
    <property type="match status" value="1"/>
</dbReference>
<gene>
    <name evidence="1" type="ORF">BJ322DRAFT_33430</name>
</gene>
<name>A0A9P6HPF7_9AGAM</name>
<dbReference type="Gene3D" id="3.60.21.70">
    <property type="entry name" value="PhoD-like phosphatase"/>
    <property type="match status" value="1"/>
</dbReference>
<keyword evidence="2" id="KW-1185">Reference proteome</keyword>
<dbReference type="AlphaFoldDB" id="A0A9P6HPF7"/>
<proteinExistence type="predicted"/>
<evidence type="ECO:0000313" key="1">
    <source>
        <dbReference type="EMBL" id="KAF9792298.1"/>
    </source>
</evidence>
<reference evidence="1" key="2">
    <citation type="submission" date="2020-11" db="EMBL/GenBank/DDBJ databases">
        <authorList>
            <consortium name="DOE Joint Genome Institute"/>
            <person name="Kuo A."/>
            <person name="Miyauchi S."/>
            <person name="Kiss E."/>
            <person name="Drula E."/>
            <person name="Kohler A."/>
            <person name="Sanchez-Garcia M."/>
            <person name="Andreopoulos B."/>
            <person name="Barry K.W."/>
            <person name="Bonito G."/>
            <person name="Buee M."/>
            <person name="Carver A."/>
            <person name="Chen C."/>
            <person name="Cichocki N."/>
            <person name="Clum A."/>
            <person name="Culley D."/>
            <person name="Crous P.W."/>
            <person name="Fauchery L."/>
            <person name="Girlanda M."/>
            <person name="Hayes R."/>
            <person name="Keri Z."/>
            <person name="Labutti K."/>
            <person name="Lipzen A."/>
            <person name="Lombard V."/>
            <person name="Magnuson J."/>
            <person name="Maillard F."/>
            <person name="Morin E."/>
            <person name="Murat C."/>
            <person name="Nolan M."/>
            <person name="Ohm R."/>
            <person name="Pangilinan J."/>
            <person name="Pereira M."/>
            <person name="Perotto S."/>
            <person name="Peter M."/>
            <person name="Riley R."/>
            <person name="Sitrit Y."/>
            <person name="Stielow B."/>
            <person name="Szollosi G."/>
            <person name="Zifcakova L."/>
            <person name="Stursova M."/>
            <person name="Spatafora J.W."/>
            <person name="Tedersoo L."/>
            <person name="Vaario L.-M."/>
            <person name="Yamada A."/>
            <person name="Yan M."/>
            <person name="Wang P."/>
            <person name="Xu J."/>
            <person name="Bruns T."/>
            <person name="Baldrian P."/>
            <person name="Vilgalys R."/>
            <person name="Henrissat B."/>
            <person name="Grigoriev I.V."/>
            <person name="Hibbett D."/>
            <person name="Nagy L.G."/>
            <person name="Martin F.M."/>
        </authorList>
    </citation>
    <scope>NUCLEOTIDE SEQUENCE</scope>
    <source>
        <strain evidence="1">UH-Tt-Lm1</strain>
    </source>
</reference>
<protein>
    <recommendedName>
        <fullName evidence="3">PhoD-like phosphatase metallophosphatase domain-containing protein</fullName>
    </recommendedName>
</protein>
<sequence>MISYASCLFSTLFRLSVFVFLRIIPTGLAKFVLPTLYSLYISALFLSRNEDDLLKTDPGIVKRHGLYQQVSRLFTVILTLPTTSRRLRLSSLLVNSLLLLASIEFAVEDYLYDAPDAVFTRLGAIYPDKAKLVIRYPHFKDPIHVVWRKVRGSPDAQIQPWTLGSPVMLSEAGDWVNSTTISPLWPNTVYEYSLASSDKELLSYPSVPIKFKTFPDPRLPPSAPLRFVVSSCMKPNFPYVPFKGGRIRGMDLLADYLWPTDSTSAAVSSTPQPSNMEAGLTNYPGEVALSAPAEFMLFLGDSVYADVPYYFGDNLDAYRRLYRRIYQSPSFRRVYERLPDHI</sequence>
<reference evidence="1" key="1">
    <citation type="journal article" date="2020" name="Nat. Commun.">
        <title>Large-scale genome sequencing of mycorrhizal fungi provides insights into the early evolution of symbiotic traits.</title>
        <authorList>
            <person name="Miyauchi S."/>
            <person name="Kiss E."/>
            <person name="Kuo A."/>
            <person name="Drula E."/>
            <person name="Kohler A."/>
            <person name="Sanchez-Garcia M."/>
            <person name="Morin E."/>
            <person name="Andreopoulos B."/>
            <person name="Barry K.W."/>
            <person name="Bonito G."/>
            <person name="Buee M."/>
            <person name="Carver A."/>
            <person name="Chen C."/>
            <person name="Cichocki N."/>
            <person name="Clum A."/>
            <person name="Culley D."/>
            <person name="Crous P.W."/>
            <person name="Fauchery L."/>
            <person name="Girlanda M."/>
            <person name="Hayes R.D."/>
            <person name="Keri Z."/>
            <person name="LaButti K."/>
            <person name="Lipzen A."/>
            <person name="Lombard V."/>
            <person name="Magnuson J."/>
            <person name="Maillard F."/>
            <person name="Murat C."/>
            <person name="Nolan M."/>
            <person name="Ohm R.A."/>
            <person name="Pangilinan J."/>
            <person name="Pereira M.F."/>
            <person name="Perotto S."/>
            <person name="Peter M."/>
            <person name="Pfister S."/>
            <person name="Riley R."/>
            <person name="Sitrit Y."/>
            <person name="Stielow J.B."/>
            <person name="Szollosi G."/>
            <person name="Zifcakova L."/>
            <person name="Stursova M."/>
            <person name="Spatafora J.W."/>
            <person name="Tedersoo L."/>
            <person name="Vaario L.M."/>
            <person name="Yamada A."/>
            <person name="Yan M."/>
            <person name="Wang P."/>
            <person name="Xu J."/>
            <person name="Bruns T."/>
            <person name="Baldrian P."/>
            <person name="Vilgalys R."/>
            <person name="Dunand C."/>
            <person name="Henrissat B."/>
            <person name="Grigoriev I.V."/>
            <person name="Hibbett D."/>
            <person name="Nagy L.G."/>
            <person name="Martin F.M."/>
        </authorList>
    </citation>
    <scope>NUCLEOTIDE SEQUENCE</scope>
    <source>
        <strain evidence="1">UH-Tt-Lm1</strain>
    </source>
</reference>